<keyword evidence="2" id="KW-0812">Transmembrane</keyword>
<dbReference type="EMBL" id="DVKI01000094">
    <property type="protein sequence ID" value="HIT17333.1"/>
    <property type="molecule type" value="Genomic_DNA"/>
</dbReference>
<feature type="transmembrane region" description="Helical" evidence="2">
    <location>
        <begin position="12"/>
        <end position="33"/>
    </location>
</feature>
<dbReference type="Proteomes" id="UP000886893">
    <property type="component" value="Unassembled WGS sequence"/>
</dbReference>
<evidence type="ECO:0000256" key="1">
    <source>
        <dbReference type="SAM" id="MobiDB-lite"/>
    </source>
</evidence>
<evidence type="ECO:0000256" key="2">
    <source>
        <dbReference type="SAM" id="Phobius"/>
    </source>
</evidence>
<evidence type="ECO:0000313" key="3">
    <source>
        <dbReference type="EMBL" id="HIT17333.1"/>
    </source>
</evidence>
<evidence type="ECO:0000313" key="4">
    <source>
        <dbReference type="Proteomes" id="UP000886893"/>
    </source>
</evidence>
<reference evidence="3" key="1">
    <citation type="submission" date="2020-10" db="EMBL/GenBank/DDBJ databases">
        <authorList>
            <person name="Gilroy R."/>
        </authorList>
    </citation>
    <scope>NUCLEOTIDE SEQUENCE</scope>
    <source>
        <strain evidence="3">14508</strain>
    </source>
</reference>
<reference evidence="3" key="2">
    <citation type="journal article" date="2021" name="PeerJ">
        <title>Extensive microbial diversity within the chicken gut microbiome revealed by metagenomics and culture.</title>
        <authorList>
            <person name="Gilroy R."/>
            <person name="Ravi A."/>
            <person name="Getino M."/>
            <person name="Pursley I."/>
            <person name="Horton D.L."/>
            <person name="Alikhan N.F."/>
            <person name="Baker D."/>
            <person name="Gharbi K."/>
            <person name="Hall N."/>
            <person name="Watson M."/>
            <person name="Adriaenssens E.M."/>
            <person name="Foster-Nyarko E."/>
            <person name="Jarju S."/>
            <person name="Secka A."/>
            <person name="Antonio M."/>
            <person name="Oren A."/>
            <person name="Chaudhuri R.R."/>
            <person name="La Ragione R."/>
            <person name="Hildebrand F."/>
            <person name="Pallen M.J."/>
        </authorList>
    </citation>
    <scope>NUCLEOTIDE SEQUENCE</scope>
    <source>
        <strain evidence="3">14508</strain>
    </source>
</reference>
<name>A0A9D1KA69_9FIRM</name>
<feature type="compositionally biased region" description="Polar residues" evidence="1">
    <location>
        <begin position="119"/>
        <end position="131"/>
    </location>
</feature>
<proteinExistence type="predicted"/>
<comment type="caution">
    <text evidence="3">The sequence shown here is derived from an EMBL/GenBank/DDBJ whole genome shotgun (WGS) entry which is preliminary data.</text>
</comment>
<feature type="transmembrane region" description="Helical" evidence="2">
    <location>
        <begin position="84"/>
        <end position="105"/>
    </location>
</feature>
<protein>
    <submittedName>
        <fullName evidence="3">Uncharacterized protein</fullName>
    </submittedName>
</protein>
<feature type="transmembrane region" description="Helical" evidence="2">
    <location>
        <begin position="53"/>
        <end position="72"/>
    </location>
</feature>
<feature type="region of interest" description="Disordered" evidence="1">
    <location>
        <begin position="115"/>
        <end position="141"/>
    </location>
</feature>
<dbReference type="AlphaFoldDB" id="A0A9D1KA69"/>
<accession>A0A9D1KA69</accession>
<sequence>MDWSRLSNTDTFYQISGVTLLASLLSLILTFIFKSVTKKVWQGKSETQKDTYLRALGRFIAFVTYTLLYLGSDLLTYHQIIFDGTFLVSLLSGSSLTISLSKAIYTWMHQKGKEKEENITSSPQQKSQTLWVLTKKQSKEE</sequence>
<gene>
    <name evidence="3" type="ORF">IAD04_02995</name>
</gene>
<keyword evidence="2" id="KW-1133">Transmembrane helix</keyword>
<organism evidence="3 4">
    <name type="scientific">Candidatus Caccosoma faecigallinarum</name>
    <dbReference type="NCBI Taxonomy" id="2840720"/>
    <lineage>
        <taxon>Bacteria</taxon>
        <taxon>Bacillati</taxon>
        <taxon>Bacillota</taxon>
        <taxon>Bacillota incertae sedis</taxon>
        <taxon>Candidatus Caccosoma</taxon>
    </lineage>
</organism>
<keyword evidence="2" id="KW-0472">Membrane</keyword>